<dbReference type="Gene3D" id="2.40.160.90">
    <property type="match status" value="1"/>
</dbReference>
<evidence type="ECO:0000259" key="2">
    <source>
        <dbReference type="Pfam" id="PF08794"/>
    </source>
</evidence>
<dbReference type="Proteomes" id="UP000193303">
    <property type="component" value="Unassembled WGS sequence"/>
</dbReference>
<evidence type="ECO:0000313" key="3">
    <source>
        <dbReference type="EMBL" id="OSI18942.1"/>
    </source>
</evidence>
<evidence type="ECO:0000256" key="1">
    <source>
        <dbReference type="ARBA" id="ARBA00004442"/>
    </source>
</evidence>
<dbReference type="InterPro" id="IPR011250">
    <property type="entry name" value="OMP/PagP_B-barrel"/>
</dbReference>
<proteinExistence type="predicted"/>
<evidence type="ECO:0000313" key="4">
    <source>
        <dbReference type="Proteomes" id="UP000193303"/>
    </source>
</evidence>
<protein>
    <recommendedName>
        <fullName evidence="2">Factor H binding protein-like C-terminal domain-containing protein</fullName>
    </recommendedName>
</protein>
<dbReference type="SUPFAM" id="SSF56925">
    <property type="entry name" value="OMPA-like"/>
    <property type="match status" value="1"/>
</dbReference>
<accession>A0A1X3DGT8</accession>
<gene>
    <name evidence="3" type="ORF">BV912_09320</name>
</gene>
<comment type="caution">
    <text evidence="3">The sequence shown here is derived from an EMBL/GenBank/DDBJ whole genome shotgun (WGS) entry which is preliminary data.</text>
</comment>
<comment type="subcellular location">
    <subcellularLocation>
        <location evidence="1">Cell outer membrane</location>
    </subcellularLocation>
</comment>
<sequence length="256" mass="28553">MNVSKKLLLEKEDGDISFTLTLNGRTYSAGESVDFQQFPMGMSESSYQSEEVKYVKDLSSGTATADAMRKQHTRDVTKVRMYHQPYSVVFGVWQTDEWVDGKQVEWAKKGETTHFEIYTMLGQKTTERQMQTMVGKAVYQGVAFNQKQQGKLAYQVDFDKREGSGSITGLHNYGDITLHKAAIGKQVFQEVHNSYGDRSPFAEGIGIQGKASGNNLRDATYGLAFFGPQAEEIAGYVENGQDSPIRDRIIGLGGKR</sequence>
<dbReference type="InterPro" id="IPR014902">
    <property type="entry name" value="FHBP-like_C"/>
</dbReference>
<dbReference type="AlphaFoldDB" id="A0A1X3DGT8"/>
<dbReference type="EMBL" id="MTAB01000023">
    <property type="protein sequence ID" value="OSI18942.1"/>
    <property type="molecule type" value="Genomic_DNA"/>
</dbReference>
<dbReference type="GO" id="GO:0009279">
    <property type="term" value="C:cell outer membrane"/>
    <property type="evidence" value="ECO:0007669"/>
    <property type="project" value="UniProtKB-SubCell"/>
</dbReference>
<dbReference type="Pfam" id="PF08794">
    <property type="entry name" value="FHBP_C"/>
    <property type="match status" value="1"/>
</dbReference>
<reference evidence="4" key="1">
    <citation type="submission" date="2017-01" db="EMBL/GenBank/DDBJ databases">
        <authorList>
            <person name="Mah S.A."/>
            <person name="Swanson W.J."/>
            <person name="Moy G.W."/>
            <person name="Vacquier V.D."/>
        </authorList>
    </citation>
    <scope>NUCLEOTIDE SEQUENCE [LARGE SCALE GENOMIC DNA]</scope>
    <source>
        <strain evidence="4">124861</strain>
    </source>
</reference>
<organism evidence="3 4">
    <name type="scientific">Neisseria dumasiana</name>
    <dbReference type="NCBI Taxonomy" id="1931275"/>
    <lineage>
        <taxon>Bacteria</taxon>
        <taxon>Pseudomonadati</taxon>
        <taxon>Pseudomonadota</taxon>
        <taxon>Betaproteobacteria</taxon>
        <taxon>Neisseriales</taxon>
        <taxon>Neisseriaceae</taxon>
        <taxon>Neisseria</taxon>
    </lineage>
</organism>
<feature type="domain" description="Factor H binding protein-like C-terminal" evidence="2">
    <location>
        <begin position="134"/>
        <end position="236"/>
    </location>
</feature>
<name>A0A1X3DGT8_9NEIS</name>